<sequence>MPETSGHSLPHLRWTQPADVTGPVLLVAFGGWNDAGDSATTAIDYMAEQWGATTFADIDPEVFYDFTVTRPEVRVDFDGVRRIDWPKNEFRSAHATPHGADVILLSGIEPQLKWRTFSEHVIGVALATNARMVVTLGALLAEVPHSRPVSVFGATYDEASTDALDLLPSRYEGPTGITGVLHNACREAGIPSAALWAAVPTYVPSSPSPKAALALIERTARLLEATIDTTELKFATDAYEHQVSLLVAEDDETTEYVAHLEQRYDEEPDAFTDGESLVDEVERFLRDQD</sequence>
<dbReference type="InterPro" id="IPR008492">
    <property type="entry name" value="Rv2714-like"/>
</dbReference>
<proteinExistence type="predicted"/>
<dbReference type="PANTHER" id="PTHR35610">
    <property type="entry name" value="3-ISOPROPYLMALATE DEHYDRATASE-RELATED"/>
    <property type="match status" value="1"/>
</dbReference>
<evidence type="ECO:0000313" key="2">
    <source>
        <dbReference type="EMBL" id="CAB4797541.1"/>
    </source>
</evidence>
<dbReference type="Gene3D" id="3.40.50.10900">
    <property type="entry name" value="PAC-like subunit"/>
    <property type="match status" value="1"/>
</dbReference>
<organism evidence="1">
    <name type="scientific">freshwater metagenome</name>
    <dbReference type="NCBI Taxonomy" id="449393"/>
    <lineage>
        <taxon>unclassified sequences</taxon>
        <taxon>metagenomes</taxon>
        <taxon>ecological metagenomes</taxon>
    </lineage>
</organism>
<dbReference type="PIRSF" id="PIRSF028754">
    <property type="entry name" value="UCP028754"/>
    <property type="match status" value="1"/>
</dbReference>
<dbReference type="EMBL" id="CAFBOK010000201">
    <property type="protein sequence ID" value="CAB4994480.1"/>
    <property type="molecule type" value="Genomic_DNA"/>
</dbReference>
<dbReference type="PANTHER" id="PTHR35610:SF7">
    <property type="entry name" value="3-ISOPROPYLMALATE DEHYDRATASE"/>
    <property type="match status" value="1"/>
</dbReference>
<dbReference type="InterPro" id="IPR038389">
    <property type="entry name" value="PSMG2_sf"/>
</dbReference>
<evidence type="ECO:0000313" key="1">
    <source>
        <dbReference type="EMBL" id="CAB4372379.1"/>
    </source>
</evidence>
<protein>
    <submittedName>
        <fullName evidence="1">Unannotated protein</fullName>
    </submittedName>
</protein>
<dbReference type="SUPFAM" id="SSF159659">
    <property type="entry name" value="Cgl1923-like"/>
    <property type="match status" value="1"/>
</dbReference>
<dbReference type="Pfam" id="PF09754">
    <property type="entry name" value="PAC2"/>
    <property type="match status" value="1"/>
</dbReference>
<dbReference type="AlphaFoldDB" id="A0A6J6AQ46"/>
<dbReference type="InterPro" id="IPR019151">
    <property type="entry name" value="Proteasome_assmbl_chaperone_2"/>
</dbReference>
<dbReference type="EMBL" id="CAFAAM010000037">
    <property type="protein sequence ID" value="CAB4797541.1"/>
    <property type="molecule type" value="Genomic_DNA"/>
</dbReference>
<reference evidence="1" key="1">
    <citation type="submission" date="2020-05" db="EMBL/GenBank/DDBJ databases">
        <authorList>
            <person name="Chiriac C."/>
            <person name="Salcher M."/>
            <person name="Ghai R."/>
            <person name="Kavagutti S V."/>
        </authorList>
    </citation>
    <scope>NUCLEOTIDE SEQUENCE</scope>
</reference>
<accession>A0A6J6AQ46</accession>
<name>A0A6J6AQ46_9ZZZZ</name>
<gene>
    <name evidence="2" type="ORF">UFOPK3010_00402</name>
    <name evidence="3" type="ORF">UFOPK3927_01495</name>
    <name evidence="1" type="ORF">UFOPK4201_01445</name>
</gene>
<evidence type="ECO:0000313" key="3">
    <source>
        <dbReference type="EMBL" id="CAB4994480.1"/>
    </source>
</evidence>
<dbReference type="EMBL" id="CAEUNJ010000069">
    <property type="protein sequence ID" value="CAB4372379.1"/>
    <property type="molecule type" value="Genomic_DNA"/>
</dbReference>